<feature type="transmembrane region" description="Helical" evidence="2">
    <location>
        <begin position="125"/>
        <end position="148"/>
    </location>
</feature>
<dbReference type="Pfam" id="PF01554">
    <property type="entry name" value="MatE"/>
    <property type="match status" value="1"/>
</dbReference>
<reference evidence="3 4" key="1">
    <citation type="journal article" date="2014" name="PLoS ONE">
        <title>Global Analysis of Gene Expression Profiles in Physic Nut (Jatropha curcas L.) Seedlings Exposed to Salt Stress.</title>
        <authorList>
            <person name="Zhang L."/>
            <person name="Zhang C."/>
            <person name="Wu P."/>
            <person name="Chen Y."/>
            <person name="Li M."/>
            <person name="Jiang H."/>
            <person name="Wu G."/>
        </authorList>
    </citation>
    <scope>NUCLEOTIDE SEQUENCE [LARGE SCALE GENOMIC DNA]</scope>
    <source>
        <strain evidence="4">cv. GZQX0401</strain>
        <tissue evidence="3">Young leaves</tissue>
    </source>
</reference>
<keyword evidence="2" id="KW-0812">Transmembrane</keyword>
<name>A0A067LM67_JATCU</name>
<gene>
    <name evidence="3" type="ORF">JCGZ_15329</name>
</gene>
<feature type="transmembrane region" description="Helical" evidence="2">
    <location>
        <begin position="222"/>
        <end position="243"/>
    </location>
</feature>
<dbReference type="PANTHER" id="PTHR11206">
    <property type="entry name" value="MULTIDRUG RESISTANCE PROTEIN"/>
    <property type="match status" value="1"/>
</dbReference>
<dbReference type="AlphaFoldDB" id="A0A067LM67"/>
<evidence type="ECO:0000313" key="3">
    <source>
        <dbReference type="EMBL" id="KDP45885.1"/>
    </source>
</evidence>
<dbReference type="GO" id="GO:0015297">
    <property type="term" value="F:antiporter activity"/>
    <property type="evidence" value="ECO:0007669"/>
    <property type="project" value="InterPro"/>
</dbReference>
<dbReference type="GO" id="GO:0016020">
    <property type="term" value="C:membrane"/>
    <property type="evidence" value="ECO:0007669"/>
    <property type="project" value="InterPro"/>
</dbReference>
<sequence>MAVSVSNCFSVVLLGSYLIFSKKFEHTWNGFSFETFHYILTNVKLALPSAAMVCLEYWAFEILVFLAGIMPNSKITTSLIAICVNTESIAYMLTYGLSAAASTRVSNELGAGNPNRAKGAMAVTLKLSVSLALIVVLALAFGHNVWAALFSDSHAIIKEFASMAPFLAVSITFDSIQGVLSGVARGCGWQHLAVYGNLATFYFIGMPIACLVGFKLKLYVQGLWIGLICGLSCQTATLLLIAMKAKWTQKISMRDEDNPFVA</sequence>
<dbReference type="GO" id="GO:0042910">
    <property type="term" value="F:xenobiotic transmembrane transporter activity"/>
    <property type="evidence" value="ECO:0007669"/>
    <property type="project" value="InterPro"/>
</dbReference>
<keyword evidence="2" id="KW-1133">Transmembrane helix</keyword>
<feature type="transmembrane region" description="Helical" evidence="2">
    <location>
        <begin position="45"/>
        <end position="69"/>
    </location>
</feature>
<dbReference type="InterPro" id="IPR002528">
    <property type="entry name" value="MATE_fam"/>
</dbReference>
<dbReference type="EMBL" id="KK914226">
    <property type="protein sequence ID" value="KDP45885.1"/>
    <property type="molecule type" value="Genomic_DNA"/>
</dbReference>
<protein>
    <submittedName>
        <fullName evidence="3">Uncharacterized protein</fullName>
    </submittedName>
</protein>
<keyword evidence="2" id="KW-0472">Membrane</keyword>
<feature type="transmembrane region" description="Helical" evidence="2">
    <location>
        <begin position="192"/>
        <end position="216"/>
    </location>
</feature>
<keyword evidence="4" id="KW-1185">Reference proteome</keyword>
<dbReference type="Proteomes" id="UP000027138">
    <property type="component" value="Unassembled WGS sequence"/>
</dbReference>
<feature type="transmembrane region" description="Helical" evidence="2">
    <location>
        <begin position="160"/>
        <end position="180"/>
    </location>
</feature>
<comment type="similarity">
    <text evidence="1">Belongs to the multi antimicrobial extrusion (MATE) (TC 2.A.66.1) family.</text>
</comment>
<organism evidence="3 4">
    <name type="scientific">Jatropha curcas</name>
    <name type="common">Barbados nut</name>
    <dbReference type="NCBI Taxonomy" id="180498"/>
    <lineage>
        <taxon>Eukaryota</taxon>
        <taxon>Viridiplantae</taxon>
        <taxon>Streptophyta</taxon>
        <taxon>Embryophyta</taxon>
        <taxon>Tracheophyta</taxon>
        <taxon>Spermatophyta</taxon>
        <taxon>Magnoliopsida</taxon>
        <taxon>eudicotyledons</taxon>
        <taxon>Gunneridae</taxon>
        <taxon>Pentapetalae</taxon>
        <taxon>rosids</taxon>
        <taxon>fabids</taxon>
        <taxon>Malpighiales</taxon>
        <taxon>Euphorbiaceae</taxon>
        <taxon>Crotonoideae</taxon>
        <taxon>Jatropheae</taxon>
        <taxon>Jatropha</taxon>
    </lineage>
</organism>
<accession>A0A067LM67</accession>
<proteinExistence type="inferred from homology"/>
<evidence type="ECO:0000256" key="1">
    <source>
        <dbReference type="ARBA" id="ARBA00010199"/>
    </source>
</evidence>
<dbReference type="OrthoDB" id="2126698at2759"/>
<evidence type="ECO:0000256" key="2">
    <source>
        <dbReference type="SAM" id="Phobius"/>
    </source>
</evidence>
<evidence type="ECO:0000313" key="4">
    <source>
        <dbReference type="Proteomes" id="UP000027138"/>
    </source>
</evidence>